<feature type="domain" description="ArnT-like N-terminal" evidence="11">
    <location>
        <begin position="79"/>
        <end position="241"/>
    </location>
</feature>
<evidence type="ECO:0000256" key="8">
    <source>
        <dbReference type="ARBA" id="ARBA00023136"/>
    </source>
</evidence>
<dbReference type="InterPro" id="IPR027005">
    <property type="entry name" value="PMT-like"/>
</dbReference>
<evidence type="ECO:0000259" key="11">
    <source>
        <dbReference type="Pfam" id="PF02366"/>
    </source>
</evidence>
<gene>
    <name evidence="13" type="ORF">Q9K01_15215</name>
</gene>
<feature type="transmembrane region" description="Helical" evidence="10">
    <location>
        <begin position="12"/>
        <end position="32"/>
    </location>
</feature>
<sequence length="428" mass="46966">MTDSARPDHDPRAWCLALTLAFWLVCLIRLAIPGTPYFDEVHYVPAARELLALGEFTNREHPLLGKQLLALGIGLLGDNPWGWRLVPTLMGALALYAAMRALWHATLSRFATLAYGVLLATGFLLFVHARIPMLDVFCLAFLALAFWQGAGAMREPETGRRRLALAGVALGLAMAAKWNALVLAPVPGLMFLAMRAMAGRRRLLLSRRGAPVPGITLVEAALWLGLVPLAIYAATYLPAFWFQSGAIGSTTGPAGLVDLHLQMRGMQSGVVQPHPYSSQWLQWVLNARGIWYLYEVVDGAQRGILLIGNPLTMLLGLPALVWAGWRGIARRDGAALAVVGLYALTLGFWIVADKPVQFYYHYLLPSMFLLAALALALDALWRAGWRWLALAPLAGSLGFFVYFYPILSAAPLAGEMAFLQWAWLPGWR</sequence>
<dbReference type="EC" id="2.4.1.-" evidence="10"/>
<keyword evidence="14" id="KW-1185">Reference proteome</keyword>
<evidence type="ECO:0000256" key="6">
    <source>
        <dbReference type="ARBA" id="ARBA00022692"/>
    </source>
</evidence>
<dbReference type="PANTHER" id="PTHR10050">
    <property type="entry name" value="DOLICHYL-PHOSPHATE-MANNOSE--PROTEIN MANNOSYLTRANSFERASE"/>
    <property type="match status" value="1"/>
</dbReference>
<comment type="pathway">
    <text evidence="2 10">Protein modification; protein glycosylation.</text>
</comment>
<evidence type="ECO:0000313" key="13">
    <source>
        <dbReference type="EMBL" id="MDP4540977.1"/>
    </source>
</evidence>
<keyword evidence="7 10" id="KW-1133">Transmembrane helix</keyword>
<comment type="function">
    <text evidence="10">Protein O-mannosyltransferase that catalyzes the transfer of a single mannose residue from a polyprenol phospho-mannosyl lipidic donor to the hydroxyl group of selected serine and threonine residues in acceptor proteins.</text>
</comment>
<proteinExistence type="inferred from homology"/>
<accession>A0ABT9HCC1</accession>
<comment type="caution">
    <text evidence="13">The sequence shown here is derived from an EMBL/GenBank/DDBJ whole genome shotgun (WGS) entry which is preliminary data.</text>
</comment>
<protein>
    <recommendedName>
        <fullName evidence="9 10">Polyprenol-phosphate-mannose--protein mannosyltransferase</fullName>
        <ecNumber evidence="10">2.4.1.-</ecNumber>
    </recommendedName>
</protein>
<organism evidence="13 14">
    <name type="scientific">Qipengyuania benthica</name>
    <dbReference type="NCBI Taxonomy" id="3067651"/>
    <lineage>
        <taxon>Bacteria</taxon>
        <taxon>Pseudomonadati</taxon>
        <taxon>Pseudomonadota</taxon>
        <taxon>Alphaproteobacteria</taxon>
        <taxon>Sphingomonadales</taxon>
        <taxon>Erythrobacteraceae</taxon>
        <taxon>Qipengyuania</taxon>
    </lineage>
</organism>
<keyword evidence="8 10" id="KW-0472">Membrane</keyword>
<evidence type="ECO:0000256" key="10">
    <source>
        <dbReference type="RuleBase" id="RU367007"/>
    </source>
</evidence>
<name>A0ABT9HCC1_9SPHN</name>
<dbReference type="Pfam" id="PF16192">
    <property type="entry name" value="PMT_4TMC"/>
    <property type="match status" value="1"/>
</dbReference>
<dbReference type="InterPro" id="IPR003342">
    <property type="entry name" value="ArnT-like_N"/>
</dbReference>
<feature type="transmembrane region" description="Helical" evidence="10">
    <location>
        <begin position="81"/>
        <end position="98"/>
    </location>
</feature>
<feature type="transmembrane region" description="Helical" evidence="10">
    <location>
        <begin position="358"/>
        <end position="380"/>
    </location>
</feature>
<feature type="transmembrane region" description="Helical" evidence="10">
    <location>
        <begin position="387"/>
        <end position="407"/>
    </location>
</feature>
<dbReference type="Proteomes" id="UP001235664">
    <property type="component" value="Unassembled WGS sequence"/>
</dbReference>
<evidence type="ECO:0000256" key="9">
    <source>
        <dbReference type="ARBA" id="ARBA00093617"/>
    </source>
</evidence>
<evidence type="ECO:0000256" key="1">
    <source>
        <dbReference type="ARBA" id="ARBA00004127"/>
    </source>
</evidence>
<feature type="domain" description="Protein O-mannosyl-transferase C-terminal four TM" evidence="12">
    <location>
        <begin position="256"/>
        <end position="427"/>
    </location>
</feature>
<keyword evidence="5 10" id="KW-0808">Transferase</keyword>
<evidence type="ECO:0000256" key="4">
    <source>
        <dbReference type="ARBA" id="ARBA00022676"/>
    </source>
</evidence>
<dbReference type="InterPro" id="IPR032421">
    <property type="entry name" value="PMT_4TMC"/>
</dbReference>
<dbReference type="EMBL" id="JAVAIL010000008">
    <property type="protein sequence ID" value="MDP4540977.1"/>
    <property type="molecule type" value="Genomic_DNA"/>
</dbReference>
<dbReference type="Pfam" id="PF02366">
    <property type="entry name" value="PMT"/>
    <property type="match status" value="1"/>
</dbReference>
<evidence type="ECO:0000256" key="3">
    <source>
        <dbReference type="ARBA" id="ARBA00007222"/>
    </source>
</evidence>
<feature type="transmembrane region" description="Helical" evidence="10">
    <location>
        <begin position="110"/>
        <end position="127"/>
    </location>
</feature>
<keyword evidence="10" id="KW-1003">Cell membrane</keyword>
<evidence type="ECO:0000313" key="14">
    <source>
        <dbReference type="Proteomes" id="UP001235664"/>
    </source>
</evidence>
<evidence type="ECO:0000256" key="7">
    <source>
        <dbReference type="ARBA" id="ARBA00022989"/>
    </source>
</evidence>
<comment type="similarity">
    <text evidence="3 10">Belongs to the glycosyltransferase 39 family.</text>
</comment>
<comment type="subcellular location">
    <subcellularLocation>
        <location evidence="10">Cell membrane</location>
    </subcellularLocation>
    <subcellularLocation>
        <location evidence="1">Endomembrane system</location>
        <topology evidence="1">Multi-pass membrane protein</topology>
    </subcellularLocation>
</comment>
<dbReference type="PANTHER" id="PTHR10050:SF46">
    <property type="entry name" value="PROTEIN O-MANNOSYL-TRANSFERASE 2"/>
    <property type="match status" value="1"/>
</dbReference>
<feature type="transmembrane region" description="Helical" evidence="10">
    <location>
        <begin position="334"/>
        <end position="352"/>
    </location>
</feature>
<keyword evidence="6 10" id="KW-0812">Transmembrane</keyword>
<feature type="transmembrane region" description="Helical" evidence="10">
    <location>
        <begin position="303"/>
        <end position="322"/>
    </location>
</feature>
<reference evidence="13 14" key="1">
    <citation type="submission" date="2023-08" db="EMBL/GenBank/DDBJ databases">
        <title>genomic of DY56.</title>
        <authorList>
            <person name="Wang Y."/>
        </authorList>
    </citation>
    <scope>NUCLEOTIDE SEQUENCE [LARGE SCALE GENOMIC DNA]</scope>
    <source>
        <strain evidence="13 14">DY56-A-20</strain>
    </source>
</reference>
<evidence type="ECO:0000259" key="12">
    <source>
        <dbReference type="Pfam" id="PF16192"/>
    </source>
</evidence>
<evidence type="ECO:0000256" key="2">
    <source>
        <dbReference type="ARBA" id="ARBA00004922"/>
    </source>
</evidence>
<dbReference type="RefSeq" id="WP_305930979.1">
    <property type="nucleotide sequence ID" value="NZ_JAVAIL010000008.1"/>
</dbReference>
<feature type="transmembrane region" description="Helical" evidence="10">
    <location>
        <begin position="210"/>
        <end position="234"/>
    </location>
</feature>
<evidence type="ECO:0000256" key="5">
    <source>
        <dbReference type="ARBA" id="ARBA00022679"/>
    </source>
</evidence>
<keyword evidence="4 10" id="KW-0328">Glycosyltransferase</keyword>
<feature type="transmembrane region" description="Helical" evidence="10">
    <location>
        <begin position="182"/>
        <end position="198"/>
    </location>
</feature>